<feature type="transmembrane region" description="Helical" evidence="1">
    <location>
        <begin position="85"/>
        <end position="108"/>
    </location>
</feature>
<dbReference type="RefSeq" id="XP_011378871.1">
    <property type="nucleotide sequence ID" value="XM_011380569.2"/>
</dbReference>
<feature type="transmembrane region" description="Helical" evidence="1">
    <location>
        <begin position="60"/>
        <end position="79"/>
    </location>
</feature>
<keyword evidence="1" id="KW-1133">Transmembrane helix</keyword>
<proteinExistence type="predicted"/>
<keyword evidence="1" id="KW-0812">Transmembrane</keyword>
<name>A0A6P3RE27_PTEVA</name>
<dbReference type="Proteomes" id="UP000515202">
    <property type="component" value="Unplaced"/>
</dbReference>
<dbReference type="KEGG" id="pvp:105305765"/>
<evidence type="ECO:0000313" key="3">
    <source>
        <dbReference type="RefSeq" id="XP_011378871.1"/>
    </source>
</evidence>
<dbReference type="OrthoDB" id="5976667at2759"/>
<gene>
    <name evidence="3" type="primary">LOC105305765</name>
</gene>
<dbReference type="GeneID" id="105305765"/>
<protein>
    <submittedName>
        <fullName evidence="3">CKLF-like MARVEL transmembrane domain-containing protein 1</fullName>
    </submittedName>
</protein>
<keyword evidence="1" id="KW-0472">Membrane</keyword>
<dbReference type="AlphaFoldDB" id="A0A6P3RE27"/>
<accession>A0A6P3RE27</accession>
<reference evidence="3" key="1">
    <citation type="submission" date="2025-08" db="UniProtKB">
        <authorList>
            <consortium name="RefSeq"/>
        </authorList>
    </citation>
    <scope>IDENTIFICATION</scope>
    <source>
        <tissue evidence="3">Kidney</tissue>
    </source>
</reference>
<feature type="transmembrane region" description="Helical" evidence="1">
    <location>
        <begin position="28"/>
        <end position="48"/>
    </location>
</feature>
<keyword evidence="2" id="KW-1185">Reference proteome</keyword>
<sequence>MPTLKLKPKHRPFCFSVKGHVKMLRLDIINSVVTAIFMMTISVLALIPETTTFMILGGDLINSFITAVFLLVVAILTMQEKDRRHLFYVGGTLCLTAAILCLVDATLVTKTMRNNMKRALGMEKEPDYSLASAEPPKPAQ</sequence>
<evidence type="ECO:0000256" key="1">
    <source>
        <dbReference type="SAM" id="Phobius"/>
    </source>
</evidence>
<evidence type="ECO:0000313" key="2">
    <source>
        <dbReference type="Proteomes" id="UP000515202"/>
    </source>
</evidence>
<organism evidence="2 3">
    <name type="scientific">Pteropus vampyrus</name>
    <name type="common">Large flying fox</name>
    <dbReference type="NCBI Taxonomy" id="132908"/>
    <lineage>
        <taxon>Eukaryota</taxon>
        <taxon>Metazoa</taxon>
        <taxon>Chordata</taxon>
        <taxon>Craniata</taxon>
        <taxon>Vertebrata</taxon>
        <taxon>Euteleostomi</taxon>
        <taxon>Mammalia</taxon>
        <taxon>Eutheria</taxon>
        <taxon>Laurasiatheria</taxon>
        <taxon>Chiroptera</taxon>
        <taxon>Yinpterochiroptera</taxon>
        <taxon>Pteropodoidea</taxon>
        <taxon>Pteropodidae</taxon>
        <taxon>Pteropodinae</taxon>
        <taxon>Pteropus</taxon>
    </lineage>
</organism>